<accession>A0ABR4A919</accession>
<protein>
    <submittedName>
        <fullName evidence="2">Uncharacterized protein</fullName>
    </submittedName>
</protein>
<organism evidence="2 3">
    <name type="scientific">Stereocaulon virgatum</name>
    <dbReference type="NCBI Taxonomy" id="373712"/>
    <lineage>
        <taxon>Eukaryota</taxon>
        <taxon>Fungi</taxon>
        <taxon>Dikarya</taxon>
        <taxon>Ascomycota</taxon>
        <taxon>Pezizomycotina</taxon>
        <taxon>Lecanoromycetes</taxon>
        <taxon>OSLEUM clade</taxon>
        <taxon>Lecanoromycetidae</taxon>
        <taxon>Lecanorales</taxon>
        <taxon>Lecanorineae</taxon>
        <taxon>Stereocaulaceae</taxon>
        <taxon>Stereocaulon</taxon>
    </lineage>
</organism>
<reference evidence="2 3" key="1">
    <citation type="submission" date="2024-09" db="EMBL/GenBank/DDBJ databases">
        <title>Rethinking Asexuality: The Enigmatic Case of Functional Sexual Genes in Lepraria (Stereocaulaceae).</title>
        <authorList>
            <person name="Doellman M."/>
            <person name="Sun Y."/>
            <person name="Barcenas-Pena A."/>
            <person name="Lumbsch H.T."/>
            <person name="Grewe F."/>
        </authorList>
    </citation>
    <scope>NUCLEOTIDE SEQUENCE [LARGE SCALE GENOMIC DNA]</scope>
    <source>
        <strain evidence="2 3">Mercado 3170</strain>
    </source>
</reference>
<feature type="region of interest" description="Disordered" evidence="1">
    <location>
        <begin position="17"/>
        <end position="111"/>
    </location>
</feature>
<dbReference type="EMBL" id="JBEFKJ010000014">
    <property type="protein sequence ID" value="KAL2042389.1"/>
    <property type="molecule type" value="Genomic_DNA"/>
</dbReference>
<evidence type="ECO:0000313" key="3">
    <source>
        <dbReference type="Proteomes" id="UP001590950"/>
    </source>
</evidence>
<name>A0ABR4A919_9LECA</name>
<evidence type="ECO:0000256" key="1">
    <source>
        <dbReference type="SAM" id="MobiDB-lite"/>
    </source>
</evidence>
<sequence>MSNGHARAPTWAYLETPQVKVRSPHGPSVWHHHSRRRGHHSEYFSQEAWQSGQESRHRPEGRRYINLSRRGQKRKAVIDDDEAGPCSDKNARKAKMSKKDSSGEKGAADAI</sequence>
<comment type="caution">
    <text evidence="2">The sequence shown here is derived from an EMBL/GenBank/DDBJ whole genome shotgun (WGS) entry which is preliminary data.</text>
</comment>
<dbReference type="Proteomes" id="UP001590950">
    <property type="component" value="Unassembled WGS sequence"/>
</dbReference>
<feature type="compositionally biased region" description="Basic and acidic residues" evidence="1">
    <location>
        <begin position="97"/>
        <end position="111"/>
    </location>
</feature>
<keyword evidence="3" id="KW-1185">Reference proteome</keyword>
<proteinExistence type="predicted"/>
<feature type="compositionally biased region" description="Basic and acidic residues" evidence="1">
    <location>
        <begin position="54"/>
        <end position="63"/>
    </location>
</feature>
<gene>
    <name evidence="2" type="ORF">N7G274_004879</name>
</gene>
<feature type="compositionally biased region" description="Basic residues" evidence="1">
    <location>
        <begin position="30"/>
        <end position="39"/>
    </location>
</feature>
<evidence type="ECO:0000313" key="2">
    <source>
        <dbReference type="EMBL" id="KAL2042389.1"/>
    </source>
</evidence>
<feature type="compositionally biased region" description="Polar residues" evidence="1">
    <location>
        <begin position="43"/>
        <end position="53"/>
    </location>
</feature>